<evidence type="ECO:0000313" key="3">
    <source>
        <dbReference type="Proteomes" id="UP001622594"/>
    </source>
</evidence>
<feature type="transmembrane region" description="Helical" evidence="1">
    <location>
        <begin position="57"/>
        <end position="78"/>
    </location>
</feature>
<protein>
    <submittedName>
        <fullName evidence="2">Uncharacterized protein</fullName>
    </submittedName>
</protein>
<organism evidence="2 3">
    <name type="scientific">Streptomyces zaomyceticus</name>
    <dbReference type="NCBI Taxonomy" id="68286"/>
    <lineage>
        <taxon>Bacteria</taxon>
        <taxon>Bacillati</taxon>
        <taxon>Actinomycetota</taxon>
        <taxon>Actinomycetes</taxon>
        <taxon>Kitasatosporales</taxon>
        <taxon>Streptomycetaceae</taxon>
        <taxon>Streptomyces</taxon>
    </lineage>
</organism>
<accession>A0ABZ1LC47</accession>
<feature type="transmembrane region" description="Helical" evidence="1">
    <location>
        <begin position="20"/>
        <end position="45"/>
    </location>
</feature>
<dbReference type="Proteomes" id="UP001622594">
    <property type="component" value="Chromosome"/>
</dbReference>
<name>A0ABZ1LC47_9ACTN</name>
<keyword evidence="1" id="KW-0812">Transmembrane</keyword>
<dbReference type="EMBL" id="CP108188">
    <property type="protein sequence ID" value="WTR70971.1"/>
    <property type="molecule type" value="Genomic_DNA"/>
</dbReference>
<evidence type="ECO:0000313" key="2">
    <source>
        <dbReference type="EMBL" id="WTR70971.1"/>
    </source>
</evidence>
<gene>
    <name evidence="2" type="ORF">OG814_17610</name>
</gene>
<keyword evidence="1" id="KW-0472">Membrane</keyword>
<reference evidence="2 3" key="1">
    <citation type="submission" date="2022-10" db="EMBL/GenBank/DDBJ databases">
        <title>The complete genomes of actinobacterial strains from the NBC collection.</title>
        <authorList>
            <person name="Joergensen T.S."/>
            <person name="Alvarez Arevalo M."/>
            <person name="Sterndorff E.B."/>
            <person name="Faurdal D."/>
            <person name="Vuksanovic O."/>
            <person name="Mourched A.-S."/>
            <person name="Charusanti P."/>
            <person name="Shaw S."/>
            <person name="Blin K."/>
            <person name="Weber T."/>
        </authorList>
    </citation>
    <scope>NUCLEOTIDE SEQUENCE [LARGE SCALE GENOMIC DNA]</scope>
    <source>
        <strain evidence="2 3">NBC_00123</strain>
    </source>
</reference>
<sequence length="102" mass="10285">MTTTPLDPAEALDPYAPSRRALRVVAGCGFLLLAACFVATVVVVLGDAVEGDGAARGFVTAAFWSLGLGAATGVAALVEPRKGLVIAEYALALLGPVLALMD</sequence>
<feature type="transmembrane region" description="Helical" evidence="1">
    <location>
        <begin position="84"/>
        <end position="101"/>
    </location>
</feature>
<proteinExistence type="predicted"/>
<evidence type="ECO:0000256" key="1">
    <source>
        <dbReference type="SAM" id="Phobius"/>
    </source>
</evidence>
<keyword evidence="1" id="KW-1133">Transmembrane helix</keyword>
<dbReference type="RefSeq" id="WP_327163526.1">
    <property type="nucleotide sequence ID" value="NZ_CP108062.1"/>
</dbReference>
<keyword evidence="3" id="KW-1185">Reference proteome</keyword>